<protein>
    <submittedName>
        <fullName evidence="2">Uncharacterized protein</fullName>
    </submittedName>
</protein>
<dbReference type="AlphaFoldDB" id="A0A0A8ZB55"/>
<sequence>MLAESCRWPLVPKVAYQGPSLCRPELRRVQLAPGLAGWRGPAFRHASLAGSRRACQSMAGALLSLVCARRGATRGRCRETPGSSTAALAEHLSRHPLGS</sequence>
<dbReference type="EMBL" id="GBRH01262967">
    <property type="protein sequence ID" value="JAD34928.1"/>
    <property type="molecule type" value="Transcribed_RNA"/>
</dbReference>
<organism evidence="2">
    <name type="scientific">Arundo donax</name>
    <name type="common">Giant reed</name>
    <name type="synonym">Donax arundinaceus</name>
    <dbReference type="NCBI Taxonomy" id="35708"/>
    <lineage>
        <taxon>Eukaryota</taxon>
        <taxon>Viridiplantae</taxon>
        <taxon>Streptophyta</taxon>
        <taxon>Embryophyta</taxon>
        <taxon>Tracheophyta</taxon>
        <taxon>Spermatophyta</taxon>
        <taxon>Magnoliopsida</taxon>
        <taxon>Liliopsida</taxon>
        <taxon>Poales</taxon>
        <taxon>Poaceae</taxon>
        <taxon>PACMAD clade</taxon>
        <taxon>Arundinoideae</taxon>
        <taxon>Arundineae</taxon>
        <taxon>Arundo</taxon>
    </lineage>
</organism>
<name>A0A0A8ZB55_ARUDO</name>
<accession>A0A0A8ZB55</accession>
<evidence type="ECO:0000313" key="2">
    <source>
        <dbReference type="EMBL" id="JAD34928.1"/>
    </source>
</evidence>
<evidence type="ECO:0000256" key="1">
    <source>
        <dbReference type="SAM" id="MobiDB-lite"/>
    </source>
</evidence>
<reference evidence="2" key="1">
    <citation type="submission" date="2014-09" db="EMBL/GenBank/DDBJ databases">
        <authorList>
            <person name="Magalhaes I.L.F."/>
            <person name="Oliveira U."/>
            <person name="Santos F.R."/>
            <person name="Vidigal T.H.D.A."/>
            <person name="Brescovit A.D."/>
            <person name="Santos A.J."/>
        </authorList>
    </citation>
    <scope>NUCLEOTIDE SEQUENCE</scope>
    <source>
        <tissue evidence="2">Shoot tissue taken approximately 20 cm above the soil surface</tissue>
    </source>
</reference>
<feature type="region of interest" description="Disordered" evidence="1">
    <location>
        <begin position="75"/>
        <end position="99"/>
    </location>
</feature>
<proteinExistence type="predicted"/>
<reference evidence="2" key="2">
    <citation type="journal article" date="2015" name="Data Brief">
        <title>Shoot transcriptome of the giant reed, Arundo donax.</title>
        <authorList>
            <person name="Barrero R.A."/>
            <person name="Guerrero F.D."/>
            <person name="Moolhuijzen P."/>
            <person name="Goolsby J.A."/>
            <person name="Tidwell J."/>
            <person name="Bellgard S.E."/>
            <person name="Bellgard M.I."/>
        </authorList>
    </citation>
    <scope>NUCLEOTIDE SEQUENCE</scope>
    <source>
        <tissue evidence="2">Shoot tissue taken approximately 20 cm above the soil surface</tissue>
    </source>
</reference>